<feature type="chain" id="PRO_5002606854" description="alpha-L-rhamnosidase" evidence="4">
    <location>
        <begin position="26"/>
        <end position="1062"/>
    </location>
</feature>
<dbReference type="PANTHER" id="PTHR33307:SF6">
    <property type="entry name" value="ALPHA-RHAMNOSIDASE (EUROFUNG)-RELATED"/>
    <property type="match status" value="1"/>
</dbReference>
<feature type="domain" description="Bacterial alpha-L-rhamnosidase N-terminal" evidence="6">
    <location>
        <begin position="339"/>
        <end position="508"/>
    </location>
</feature>
<dbReference type="Pfam" id="PF17390">
    <property type="entry name" value="Bac_rhamnosid_C"/>
    <property type="match status" value="1"/>
</dbReference>
<evidence type="ECO:0000256" key="1">
    <source>
        <dbReference type="ARBA" id="ARBA00001445"/>
    </source>
</evidence>
<dbReference type="OrthoDB" id="9761045at2"/>
<dbReference type="PIRSF" id="PIRSF010631">
    <property type="entry name" value="A-rhamnsds"/>
    <property type="match status" value="1"/>
</dbReference>
<dbReference type="InterPro" id="IPR012341">
    <property type="entry name" value="6hp_glycosidase-like_sf"/>
</dbReference>
<keyword evidence="3 9" id="KW-0378">Hydrolase</keyword>
<dbReference type="Gene3D" id="2.60.420.10">
    <property type="entry name" value="Maltose phosphorylase, domain 3"/>
    <property type="match status" value="1"/>
</dbReference>
<dbReference type="InterPro" id="IPR035396">
    <property type="entry name" value="Bac_rhamnosid6H"/>
</dbReference>
<evidence type="ECO:0000259" key="5">
    <source>
        <dbReference type="Pfam" id="PF05592"/>
    </source>
</evidence>
<dbReference type="Gene3D" id="1.50.10.10">
    <property type="match status" value="1"/>
</dbReference>
<reference evidence="9 10" key="1">
    <citation type="journal article" date="2010" name="Cell Res.">
        <title>Complete genome sequence of the rifamycin SV-producing Amycolatopsis mediterranei U32 revealed its genetic characteristics in phylogeny and metabolism.</title>
        <authorList>
            <person name="Zhao W."/>
            <person name="Zhong Y."/>
            <person name="Yuan H."/>
            <person name="Wang J."/>
            <person name="Zheng H."/>
            <person name="Wang Y."/>
            <person name="Cen X."/>
            <person name="Xu F."/>
            <person name="Bai J."/>
            <person name="Han X."/>
            <person name="Lu G."/>
            <person name="Zhu Y."/>
            <person name="Shao Z."/>
            <person name="Yan H."/>
            <person name="Li C."/>
            <person name="Peng N."/>
            <person name="Zhang Z."/>
            <person name="Zhang Y."/>
            <person name="Lin W."/>
            <person name="Fan Y."/>
            <person name="Qin Z."/>
            <person name="Hu Y."/>
            <person name="Zhu B."/>
            <person name="Wang S."/>
            <person name="Ding X."/>
            <person name="Zhao G.P."/>
        </authorList>
    </citation>
    <scope>NUCLEOTIDE SEQUENCE [LARGE SCALE GENOMIC DNA]</scope>
    <source>
        <strain evidence="10">U-32</strain>
    </source>
</reference>
<comment type="catalytic activity">
    <reaction evidence="1">
        <text>Hydrolysis of terminal non-reducing alpha-L-rhamnose residues in alpha-L-rhamnosides.</text>
        <dbReference type="EC" id="3.2.1.40"/>
    </reaction>
</comment>
<dbReference type="InterPro" id="IPR008979">
    <property type="entry name" value="Galactose-bd-like_sf"/>
</dbReference>
<dbReference type="HOGENOM" id="CLU_002926_3_0_11"/>
<dbReference type="InterPro" id="IPR013783">
    <property type="entry name" value="Ig-like_fold"/>
</dbReference>
<dbReference type="Gene3D" id="2.60.120.260">
    <property type="entry name" value="Galactose-binding domain-like"/>
    <property type="match status" value="3"/>
</dbReference>
<dbReference type="Pfam" id="PF05592">
    <property type="entry name" value="Bac_rhamnosid"/>
    <property type="match status" value="1"/>
</dbReference>
<dbReference type="KEGG" id="amd:AMED_3663"/>
<dbReference type="AlphaFoldDB" id="A0A0H3D455"/>
<evidence type="ECO:0000256" key="4">
    <source>
        <dbReference type="SAM" id="SignalP"/>
    </source>
</evidence>
<organism evidence="9 10">
    <name type="scientific">Amycolatopsis mediterranei (strain U-32)</name>
    <dbReference type="NCBI Taxonomy" id="749927"/>
    <lineage>
        <taxon>Bacteria</taxon>
        <taxon>Bacillati</taxon>
        <taxon>Actinomycetota</taxon>
        <taxon>Actinomycetes</taxon>
        <taxon>Pseudonocardiales</taxon>
        <taxon>Pseudonocardiaceae</taxon>
        <taxon>Amycolatopsis</taxon>
    </lineage>
</organism>
<dbReference type="EMBL" id="CP002000">
    <property type="protein sequence ID" value="ADJ45446.1"/>
    <property type="molecule type" value="Genomic_DNA"/>
</dbReference>
<dbReference type="SUPFAM" id="SSF49785">
    <property type="entry name" value="Galactose-binding domain-like"/>
    <property type="match status" value="2"/>
</dbReference>
<feature type="domain" description="Alpha-L-rhamnosidase C-terminal" evidence="8">
    <location>
        <begin position="961"/>
        <end position="1033"/>
    </location>
</feature>
<dbReference type="InterPro" id="IPR013737">
    <property type="entry name" value="Bac_rhamnosid_N"/>
</dbReference>
<dbReference type="SUPFAM" id="SSF48208">
    <property type="entry name" value="Six-hairpin glycosidases"/>
    <property type="match status" value="1"/>
</dbReference>
<accession>A0A0H3D455</accession>
<gene>
    <name evidence="9" type="ordered locus">AMED_3663</name>
</gene>
<dbReference type="Proteomes" id="UP000000328">
    <property type="component" value="Chromosome"/>
</dbReference>
<dbReference type="GeneID" id="92871414"/>
<dbReference type="RefSeq" id="WP_013225518.1">
    <property type="nucleotide sequence ID" value="NC_014318.1"/>
</dbReference>
<dbReference type="InterPro" id="IPR008928">
    <property type="entry name" value="6-hairpin_glycosidase_sf"/>
</dbReference>
<name>A0A0H3D455_AMYMU</name>
<protein>
    <recommendedName>
        <fullName evidence="2">alpha-L-rhamnosidase</fullName>
        <ecNumber evidence="2">3.2.1.40</ecNumber>
    </recommendedName>
</protein>
<dbReference type="Gene3D" id="2.60.40.10">
    <property type="entry name" value="Immunoglobulins"/>
    <property type="match status" value="1"/>
</dbReference>
<keyword evidence="4" id="KW-0732">Signal</keyword>
<evidence type="ECO:0000259" key="7">
    <source>
        <dbReference type="Pfam" id="PF17389"/>
    </source>
</evidence>
<dbReference type="Pfam" id="PF08531">
    <property type="entry name" value="Bac_rhamnosid_N"/>
    <property type="match status" value="1"/>
</dbReference>
<sequence length="1062" mass="113668">MVSRLMTASSVSLILPVLGVTPAGACPAAPLGGLQAGGLQAEHQVDPLGVDVAQPRLGWVLNARGSARQSAYRIAVSTQRDGPADVWDSGEVRSSQSFDVPYAGPALRARTRYFWRVQVWDGTQRASRWSDPAWFETAFLAPGQFRGDWIGAPAASTPPSFDGASWIWYPAGNPADSAPAGTRYFRRTFELPAGEQLTAARLDLTADDSFTVYVNGQQIAASPPVADSWRTATVVDIAAALRPGRNVIAAQATNAAPGPAGFLGKLRVEGAGAPSGLITDGAWKSADTAPAGWQQPGFDDTAWPQALVAAAYGAGPWGSSVTTPPPPEPLLRTEFTANKPIRSARAYVAGLGYHKLYLNGGRIGDHELDPAFTVYDKTALYTTYDVTDALRAGRNAVGVSLGRGYYAMTNPDEWVASPWHSEPKLKFELDITYQDGSAQQVISGSGWKVADGPTRTESLWFGESYDARLEQPGWNRPGFDDAGWRQAAAVSAPAGTLRAEAFPPVKVTDRLPVTAVTTPSAGVHVYDVGTTTAGWARVALRGPAGAQVKITYGEKLRPDGTADNTGGFGMQLQSYSYTLNGKGLESYQPSYSYAGFRYVQIAAPAGVTVESVTPERVHTAVATTGDFTSSSSLLNRYDDAEANTILNNLHSVPTDTPMYEKRPYTADAHLSADSAIAHFDMRDFSENWMRAHRDDQNPDGTIGQTVPATVGGKKVTDPVWSASFVLINWDLYWYYGDTRPLADNYGAMKAWLGHYEQDIAKTGDIYTGFSYGDWLAPGAAFPPEGTRLAGTAYLHKTATAMARIAHALGRDADAKHFETLAATIANALNATFFDKASGAYYDDRSAGYRQTSNLLPLSLGIVPAADRPAVVAHLVDDIKTRGVHLNTGALGTKLILPALTDAGYGDLAYQVATNPAYPGWGYWFTALGATTMWEEWPATSRSHDHAFLGTVDDWLYQRVAGIRPAAPGYTAVKIQPYPVGDLTNASAHVESPLGRVSSAWTREHGLFTLRAGVPAGATAEIFVPARDGRAVQAPPEARFEGLRDGCAVFRVGSGDHLFHSAL</sequence>
<dbReference type="Pfam" id="PF25788">
    <property type="entry name" value="Ig_Rha78A_N"/>
    <property type="match status" value="1"/>
</dbReference>
<proteinExistence type="predicted"/>
<dbReference type="Pfam" id="PF17389">
    <property type="entry name" value="Bac_rhamnosid6H"/>
    <property type="match status" value="1"/>
</dbReference>
<dbReference type="InterPro" id="IPR016007">
    <property type="entry name" value="Alpha_rhamnosid"/>
</dbReference>
<evidence type="ECO:0000259" key="6">
    <source>
        <dbReference type="Pfam" id="PF08531"/>
    </source>
</evidence>
<evidence type="ECO:0000313" key="9">
    <source>
        <dbReference type="EMBL" id="ADJ45446.1"/>
    </source>
</evidence>
<evidence type="ECO:0000256" key="2">
    <source>
        <dbReference type="ARBA" id="ARBA00012652"/>
    </source>
</evidence>
<evidence type="ECO:0000259" key="8">
    <source>
        <dbReference type="Pfam" id="PF17390"/>
    </source>
</evidence>
<feature type="domain" description="Alpha-L-rhamnosidase six-hairpin glycosidase" evidence="7">
    <location>
        <begin position="623"/>
        <end position="959"/>
    </location>
</feature>
<dbReference type="GO" id="GO:0005975">
    <property type="term" value="P:carbohydrate metabolic process"/>
    <property type="evidence" value="ECO:0007669"/>
    <property type="project" value="InterPro"/>
</dbReference>
<evidence type="ECO:0000313" key="10">
    <source>
        <dbReference type="Proteomes" id="UP000000328"/>
    </source>
</evidence>
<dbReference type="eggNOG" id="COG3250">
    <property type="taxonomic scope" value="Bacteria"/>
</dbReference>
<dbReference type="EC" id="3.2.1.40" evidence="2"/>
<dbReference type="GO" id="GO:0030596">
    <property type="term" value="F:alpha-L-rhamnosidase activity"/>
    <property type="evidence" value="ECO:0007669"/>
    <property type="project" value="UniProtKB-EC"/>
</dbReference>
<feature type="domain" description="Alpha-L-rhamnosidase concanavalin-like" evidence="5">
    <location>
        <begin position="520"/>
        <end position="614"/>
    </location>
</feature>
<dbReference type="InterPro" id="IPR008902">
    <property type="entry name" value="Rhamnosid_concanavalin"/>
</dbReference>
<dbReference type="InterPro" id="IPR035398">
    <property type="entry name" value="Bac_rhamnosid_C"/>
</dbReference>
<feature type="signal peptide" evidence="4">
    <location>
        <begin position="1"/>
        <end position="25"/>
    </location>
</feature>
<evidence type="ECO:0000256" key="3">
    <source>
        <dbReference type="ARBA" id="ARBA00022801"/>
    </source>
</evidence>
<dbReference type="PANTHER" id="PTHR33307">
    <property type="entry name" value="ALPHA-RHAMNOSIDASE (EUROFUNG)"/>
    <property type="match status" value="1"/>
</dbReference>
<dbReference type="PATRIC" id="fig|749927.5.peg.3787"/>